<keyword evidence="2 4" id="KW-0863">Zinc-finger</keyword>
<evidence type="ECO:0000313" key="10">
    <source>
        <dbReference type="Proteomes" id="UP000217199"/>
    </source>
</evidence>
<comment type="caution">
    <text evidence="9">The sequence shown here is derived from an EMBL/GenBank/DDBJ whole genome shotgun (WGS) entry which is preliminary data.</text>
</comment>
<dbReference type="GO" id="GO:0061630">
    <property type="term" value="F:ubiquitin protein ligase activity"/>
    <property type="evidence" value="ECO:0007669"/>
    <property type="project" value="TreeGrafter"/>
</dbReference>
<dbReference type="CDD" id="cd12717">
    <property type="entry name" value="RRM_ETP1"/>
    <property type="match status" value="1"/>
</dbReference>
<gene>
    <name evidence="9" type="ORF">PNOK_0501900</name>
</gene>
<dbReference type="InterPro" id="IPR011422">
    <property type="entry name" value="BRAP2/ETP1_RRM"/>
</dbReference>
<evidence type="ECO:0000259" key="8">
    <source>
        <dbReference type="PROSITE" id="PS50271"/>
    </source>
</evidence>
<dbReference type="Pfam" id="PF02148">
    <property type="entry name" value="zf-UBP"/>
    <property type="match status" value="1"/>
</dbReference>
<dbReference type="GO" id="GO:0005737">
    <property type="term" value="C:cytoplasm"/>
    <property type="evidence" value="ECO:0007669"/>
    <property type="project" value="TreeGrafter"/>
</dbReference>
<evidence type="ECO:0000256" key="1">
    <source>
        <dbReference type="ARBA" id="ARBA00022723"/>
    </source>
</evidence>
<proteinExistence type="predicted"/>
<feature type="domain" description="RING-type" evidence="7">
    <location>
        <begin position="272"/>
        <end position="312"/>
    </location>
</feature>
<dbReference type="PANTHER" id="PTHR24007:SF7">
    <property type="entry name" value="BRCA1-ASSOCIATED PROTEIN"/>
    <property type="match status" value="1"/>
</dbReference>
<feature type="region of interest" description="Disordered" evidence="6">
    <location>
        <begin position="421"/>
        <end position="450"/>
    </location>
</feature>
<dbReference type="SMART" id="SM00290">
    <property type="entry name" value="ZnF_UBP"/>
    <property type="match status" value="1"/>
</dbReference>
<feature type="compositionally biased region" description="Low complexity" evidence="6">
    <location>
        <begin position="612"/>
        <end position="624"/>
    </location>
</feature>
<keyword evidence="1" id="KW-0479">Metal-binding</keyword>
<dbReference type="Pfam" id="PF07576">
    <property type="entry name" value="BRAP2"/>
    <property type="match status" value="1"/>
</dbReference>
<feature type="region of interest" description="Disordered" evidence="6">
    <location>
        <begin position="612"/>
        <end position="642"/>
    </location>
</feature>
<dbReference type="InterPro" id="IPR001607">
    <property type="entry name" value="Znf_UBP"/>
</dbReference>
<keyword evidence="5" id="KW-0175">Coiled coil</keyword>
<dbReference type="OrthoDB" id="273556at2759"/>
<dbReference type="PROSITE" id="PS50089">
    <property type="entry name" value="ZF_RING_2"/>
    <property type="match status" value="1"/>
</dbReference>
<dbReference type="AlphaFoldDB" id="A0A286UKV3"/>
<dbReference type="Pfam" id="PF13639">
    <property type="entry name" value="zf-RING_2"/>
    <property type="match status" value="1"/>
</dbReference>
<dbReference type="InterPro" id="IPR001841">
    <property type="entry name" value="Znf_RING"/>
</dbReference>
<feature type="domain" description="UBP-type" evidence="8">
    <location>
        <begin position="309"/>
        <end position="419"/>
    </location>
</feature>
<dbReference type="PROSITE" id="PS50271">
    <property type="entry name" value="ZF_UBP"/>
    <property type="match status" value="1"/>
</dbReference>
<keyword evidence="3" id="KW-0862">Zinc</keyword>
<dbReference type="InterPro" id="IPR047243">
    <property type="entry name" value="RING-H2_BRAP2"/>
</dbReference>
<dbReference type="InParanoid" id="A0A286UKV3"/>
<evidence type="ECO:0000313" key="9">
    <source>
        <dbReference type="EMBL" id="PAV20085.1"/>
    </source>
</evidence>
<name>A0A286UKV3_9AGAM</name>
<accession>A0A286UKV3</accession>
<dbReference type="InterPro" id="IPR013083">
    <property type="entry name" value="Znf_RING/FYVE/PHD"/>
</dbReference>
<feature type="coiled-coil region" evidence="5">
    <location>
        <begin position="468"/>
        <end position="594"/>
    </location>
</feature>
<reference evidence="9 10" key="1">
    <citation type="journal article" date="2017" name="Mol. Ecol.">
        <title>Comparative and population genomic landscape of Phellinus noxius: A hypervariable fungus causing root rot in trees.</title>
        <authorList>
            <person name="Chung C.L."/>
            <person name="Lee T.J."/>
            <person name="Akiba M."/>
            <person name="Lee H.H."/>
            <person name="Kuo T.H."/>
            <person name="Liu D."/>
            <person name="Ke H.M."/>
            <person name="Yokoi T."/>
            <person name="Roa M.B."/>
            <person name="Lu M.J."/>
            <person name="Chang Y.Y."/>
            <person name="Ann P.J."/>
            <person name="Tsai J.N."/>
            <person name="Chen C.Y."/>
            <person name="Tzean S.S."/>
            <person name="Ota Y."/>
            <person name="Hattori T."/>
            <person name="Sahashi N."/>
            <person name="Liou R.F."/>
            <person name="Kikuchi T."/>
            <person name="Tsai I.J."/>
        </authorList>
    </citation>
    <scope>NUCLEOTIDE SEQUENCE [LARGE SCALE GENOMIC DNA]</scope>
    <source>
        <strain evidence="9 10">FFPRI411160</strain>
    </source>
</reference>
<keyword evidence="10" id="KW-1185">Reference proteome</keyword>
<dbReference type="SUPFAM" id="SSF57850">
    <property type="entry name" value="RING/U-box"/>
    <property type="match status" value="2"/>
</dbReference>
<dbReference type="FunCoup" id="A0A286UKV3">
    <property type="interactions" value="746"/>
</dbReference>
<evidence type="ECO:0000259" key="7">
    <source>
        <dbReference type="PROSITE" id="PS50089"/>
    </source>
</evidence>
<evidence type="ECO:0000256" key="5">
    <source>
        <dbReference type="SAM" id="Coils"/>
    </source>
</evidence>
<dbReference type="GO" id="GO:0008270">
    <property type="term" value="F:zinc ion binding"/>
    <property type="evidence" value="ECO:0007669"/>
    <property type="project" value="UniProtKB-KW"/>
</dbReference>
<sequence length="642" mass="71682">MPCLYHIRITLRKHSRISSELPSNSSAGLKFPRSLFDSLPSQSAAPISKRRDTLQTGNRKDYRFGPIRVDWIDFFTPVMSNTGETSDVKGQSEDWNTPAALFVPDNQPSSGTTNLPDGVVHIFRERIRNPMSGTGPPYSSSSTSHSMVSTSENSIVSYGDADTTVAILAVPSWMTPSDFLAFVAPTAEGMKHLRLIRDVQPNRTMVVIQFREKGNAKEFIEEYNGKQFNSIEPETCNVVRVRSVEIDTDDPVSFEINRQSGGSPTLYELPTCPVCLDRMDSSATGLVTVPCSHTFHCMCLSKWGDSRCPVCRYSQTTLSSSSQTSVPGFSYAPPPAGSRLASCTECGSRLNLWICLICGNVGCGRQGRAHAKGHYDLTTHCFSMELATQRVWDYAGDNYVHRLIQNKADGKLVELPSASGLEMDMDSDETNASNQARGSRTGRGPGDNDDLKAEKVEVLAMQYSQILQRAMEDQRAVYDEQINDLQRRLEDSQRKMEILDSDAKIEAQKAREEVAQCRTEERERIEGLEREKVKAEKRAERMTELARRLEKDLKEERTVSEGLLVNISSLKEKVDTMEKEKIELTSKVTDLQEQMRDLMFFLEARDKIEQGEGAVSEAAGGSIELPSPPPNRTTGNKKKKKR</sequence>
<dbReference type="Gene3D" id="3.30.40.10">
    <property type="entry name" value="Zinc/RING finger domain, C3HC4 (zinc finger)"/>
    <property type="match status" value="2"/>
</dbReference>
<dbReference type="STRING" id="2282107.A0A286UKV3"/>
<dbReference type="CDD" id="cd16457">
    <property type="entry name" value="RING-H2_BRAP2"/>
    <property type="match status" value="1"/>
</dbReference>
<evidence type="ECO:0000256" key="3">
    <source>
        <dbReference type="ARBA" id="ARBA00022833"/>
    </source>
</evidence>
<protein>
    <submittedName>
        <fullName evidence="9">Zf-UBP-domain-containing</fullName>
    </submittedName>
</protein>
<dbReference type="InterPro" id="IPR034931">
    <property type="entry name" value="ETP1_RRM"/>
</dbReference>
<dbReference type="SMART" id="SM00184">
    <property type="entry name" value="RING"/>
    <property type="match status" value="1"/>
</dbReference>
<dbReference type="GO" id="GO:0016567">
    <property type="term" value="P:protein ubiquitination"/>
    <property type="evidence" value="ECO:0007669"/>
    <property type="project" value="TreeGrafter"/>
</dbReference>
<evidence type="ECO:0000256" key="2">
    <source>
        <dbReference type="ARBA" id="ARBA00022771"/>
    </source>
</evidence>
<dbReference type="EMBL" id="NBII01000004">
    <property type="protein sequence ID" value="PAV20085.1"/>
    <property type="molecule type" value="Genomic_DNA"/>
</dbReference>
<dbReference type="GO" id="GO:0007265">
    <property type="term" value="P:Ras protein signal transduction"/>
    <property type="evidence" value="ECO:0007669"/>
    <property type="project" value="TreeGrafter"/>
</dbReference>
<evidence type="ECO:0000256" key="6">
    <source>
        <dbReference type="SAM" id="MobiDB-lite"/>
    </source>
</evidence>
<dbReference type="PANTHER" id="PTHR24007">
    <property type="entry name" value="BRCA1-ASSOCIATED PROTEIN"/>
    <property type="match status" value="1"/>
</dbReference>
<evidence type="ECO:0000256" key="4">
    <source>
        <dbReference type="PROSITE-ProRule" id="PRU00502"/>
    </source>
</evidence>
<organism evidence="9 10">
    <name type="scientific">Pyrrhoderma noxium</name>
    <dbReference type="NCBI Taxonomy" id="2282107"/>
    <lineage>
        <taxon>Eukaryota</taxon>
        <taxon>Fungi</taxon>
        <taxon>Dikarya</taxon>
        <taxon>Basidiomycota</taxon>
        <taxon>Agaricomycotina</taxon>
        <taxon>Agaricomycetes</taxon>
        <taxon>Hymenochaetales</taxon>
        <taxon>Hymenochaetaceae</taxon>
        <taxon>Pyrrhoderma</taxon>
    </lineage>
</organism>
<dbReference type="Proteomes" id="UP000217199">
    <property type="component" value="Unassembled WGS sequence"/>
</dbReference>